<dbReference type="Ensembl" id="ENSSSCT00040001847.1">
    <property type="protein sequence ID" value="ENSSSCP00040000480.1"/>
    <property type="gene ID" value="ENSSSCG00040001518.1"/>
</dbReference>
<dbReference type="Proteomes" id="UP000694725">
    <property type="component" value="Unplaced"/>
</dbReference>
<dbReference type="SMART" id="SM00367">
    <property type="entry name" value="LRR_CC"/>
    <property type="match status" value="5"/>
</dbReference>
<accession>A0A8D0VUJ4</accession>
<feature type="domain" description="F-box" evidence="2">
    <location>
        <begin position="1"/>
        <end position="47"/>
    </location>
</feature>
<dbReference type="Ensembl" id="ENSSSCT00065014868.1">
    <property type="protein sequence ID" value="ENSSSCP00065006054.1"/>
    <property type="gene ID" value="ENSSSCG00065011182.1"/>
</dbReference>
<dbReference type="Proteomes" id="UP000694722">
    <property type="component" value="Unplaced"/>
</dbReference>
<proteinExistence type="predicted"/>
<dbReference type="Proteomes" id="UP000694723">
    <property type="component" value="Unplaced"/>
</dbReference>
<dbReference type="Ensembl" id="ENSSSCT00025104868.1">
    <property type="protein sequence ID" value="ENSSSCP00025046718.1"/>
    <property type="gene ID" value="ENSSSCG00025075893.1"/>
</dbReference>
<dbReference type="Pfam" id="PF25372">
    <property type="entry name" value="DUF7885"/>
    <property type="match status" value="1"/>
</dbReference>
<dbReference type="SUPFAM" id="SSF52047">
    <property type="entry name" value="RNI-like"/>
    <property type="match status" value="1"/>
</dbReference>
<dbReference type="Proteomes" id="UP000694727">
    <property type="component" value="Unplaced"/>
</dbReference>
<dbReference type="Pfam" id="PF12937">
    <property type="entry name" value="F-box-like"/>
    <property type="match status" value="1"/>
</dbReference>
<organism evidence="3 4">
    <name type="scientific">Sus scrofa</name>
    <name type="common">Pig</name>
    <dbReference type="NCBI Taxonomy" id="9823"/>
    <lineage>
        <taxon>Eukaryota</taxon>
        <taxon>Metazoa</taxon>
        <taxon>Chordata</taxon>
        <taxon>Craniata</taxon>
        <taxon>Vertebrata</taxon>
        <taxon>Euteleostomi</taxon>
        <taxon>Mammalia</taxon>
        <taxon>Eutheria</taxon>
        <taxon>Laurasiatheria</taxon>
        <taxon>Artiodactyla</taxon>
        <taxon>Suina</taxon>
        <taxon>Suidae</taxon>
        <taxon>Sus</taxon>
    </lineage>
</organism>
<keyword evidence="1" id="KW-0833">Ubl conjugation pathway</keyword>
<name>A0A8D0VUJ4_PIG</name>
<dbReference type="AlphaFoldDB" id="A0A8D0VUJ4"/>
<dbReference type="Proteomes" id="UP000694720">
    <property type="component" value="Unplaced"/>
</dbReference>
<dbReference type="Ensembl" id="ENSSSCT00055056146.1">
    <property type="protein sequence ID" value="ENSSSCP00055044851.1"/>
    <property type="gene ID" value="ENSSSCG00055028296.1"/>
</dbReference>
<dbReference type="InterPro" id="IPR036047">
    <property type="entry name" value="F-box-like_dom_sf"/>
</dbReference>
<evidence type="ECO:0000313" key="3">
    <source>
        <dbReference type="Ensembl" id="ENSSSCP00030011628.1"/>
    </source>
</evidence>
<dbReference type="FunFam" id="3.80.10.10:FF:000471">
    <property type="entry name" value="Leucine rich repeat containing 29"/>
    <property type="match status" value="1"/>
</dbReference>
<evidence type="ECO:0000313" key="4">
    <source>
        <dbReference type="Proteomes" id="UP000694570"/>
    </source>
</evidence>
<sequence>MAESLPLEMLTYILSFLPLSDQKEASLVSRAWYCAARNALQEPHRELEHQASSLKDPSPQPQGPSLLMLQALRELDLTACSKLTDASLTKVLQFPQLRRLSLSLLPALTDKGLVAVARGCPSLERLALSHCSLLSDEGWAQAAGSWPRLQHLNLSSCSQLTARTLDSIGQACRQLQMVDVALCPGISIASVRRFQAQLPQVTCVQSRFVGGADLTLTL</sequence>
<protein>
    <recommendedName>
        <fullName evidence="2">F-box domain-containing protein</fullName>
    </recommendedName>
</protein>
<dbReference type="Ensembl" id="ENSSSCT00045036698.1">
    <property type="protein sequence ID" value="ENSSSCP00045025541.1"/>
    <property type="gene ID" value="ENSSSCG00045021402.1"/>
</dbReference>
<dbReference type="Ensembl" id="ENSSSCT00030026037.1">
    <property type="protein sequence ID" value="ENSSSCP00030011628.1"/>
    <property type="gene ID" value="ENSSSCG00030018858.1"/>
</dbReference>
<dbReference type="InterPro" id="IPR050648">
    <property type="entry name" value="F-box_LRR-repeat"/>
</dbReference>
<dbReference type="PROSITE" id="PS50181">
    <property type="entry name" value="FBOX"/>
    <property type="match status" value="1"/>
</dbReference>
<dbReference type="InterPro" id="IPR001810">
    <property type="entry name" value="F-box_dom"/>
</dbReference>
<evidence type="ECO:0000256" key="1">
    <source>
        <dbReference type="ARBA" id="ARBA00022786"/>
    </source>
</evidence>
<dbReference type="Proteomes" id="UP000694726">
    <property type="component" value="Unplaced"/>
</dbReference>
<dbReference type="InterPro" id="IPR006553">
    <property type="entry name" value="Leu-rich_rpt_Cys-con_subtyp"/>
</dbReference>
<dbReference type="Proteomes" id="UP000694728">
    <property type="component" value="Unplaced"/>
</dbReference>
<dbReference type="InterPro" id="IPR057207">
    <property type="entry name" value="FBXL15_LRR"/>
</dbReference>
<dbReference type="Ensembl" id="ENSSSCT00060073819.1">
    <property type="protein sequence ID" value="ENSSSCP00060031822.1"/>
    <property type="gene ID" value="ENSSSCG00060054227.1"/>
</dbReference>
<dbReference type="Proteomes" id="UP000694570">
    <property type="component" value="Unplaced"/>
</dbReference>
<dbReference type="Ensembl" id="ENSSSCT00015087860.1">
    <property type="protein sequence ID" value="ENSSSCP00015035821.1"/>
    <property type="gene ID" value="ENSSSCG00015065367.1"/>
</dbReference>
<reference evidence="3" key="1">
    <citation type="submission" date="2025-05" db="UniProtKB">
        <authorList>
            <consortium name="Ensembl"/>
        </authorList>
    </citation>
    <scope>IDENTIFICATION</scope>
</reference>
<dbReference type="PANTHER" id="PTHR13382:SF81">
    <property type="entry name" value="F-BOX DOMAIN-CONTAINING PROTEIN"/>
    <property type="match status" value="1"/>
</dbReference>
<evidence type="ECO:0000259" key="2">
    <source>
        <dbReference type="PROSITE" id="PS50181"/>
    </source>
</evidence>
<dbReference type="Gene3D" id="1.20.1280.50">
    <property type="match status" value="1"/>
</dbReference>
<dbReference type="Ensembl" id="ENSSSCT00035084928.1">
    <property type="protein sequence ID" value="ENSSSCP00035035339.1"/>
    <property type="gene ID" value="ENSSSCG00035063157.1"/>
</dbReference>
<dbReference type="Gene3D" id="3.80.10.10">
    <property type="entry name" value="Ribonuclease Inhibitor"/>
    <property type="match status" value="1"/>
</dbReference>
<dbReference type="Proteomes" id="UP000694724">
    <property type="component" value="Unplaced"/>
</dbReference>
<dbReference type="PANTHER" id="PTHR13382">
    <property type="entry name" value="MITOCHONDRIAL ATP SYNTHASE COUPLING FACTOR B"/>
    <property type="match status" value="1"/>
</dbReference>
<dbReference type="FunFam" id="1.20.1280.50:FF:000103">
    <property type="entry name" value="Leucine rich repeat containing 29"/>
    <property type="match status" value="1"/>
</dbReference>
<dbReference type="Ensembl" id="ENSSSCT00050023609.1">
    <property type="protein sequence ID" value="ENSSSCP00050009948.1"/>
    <property type="gene ID" value="ENSSSCG00050017317.1"/>
</dbReference>
<dbReference type="SUPFAM" id="SSF81383">
    <property type="entry name" value="F-box domain"/>
    <property type="match status" value="1"/>
</dbReference>
<dbReference type="InterPro" id="IPR032675">
    <property type="entry name" value="LRR_dom_sf"/>
</dbReference>
<dbReference type="Proteomes" id="UP000694571">
    <property type="component" value="Unplaced"/>
</dbReference>